<keyword evidence="7 16" id="KW-0378">Hydrolase</keyword>
<evidence type="ECO:0000256" key="12">
    <source>
        <dbReference type="ARBA" id="ARBA00023295"/>
    </source>
</evidence>
<evidence type="ECO:0000256" key="8">
    <source>
        <dbReference type="ARBA" id="ARBA00022837"/>
    </source>
</evidence>
<evidence type="ECO:0000256" key="13">
    <source>
        <dbReference type="ARBA" id="ARBA00023326"/>
    </source>
</evidence>
<keyword evidence="9" id="KW-1015">Disulfide bond</keyword>
<dbReference type="InterPro" id="IPR013784">
    <property type="entry name" value="Carb-bd-like_fold"/>
</dbReference>
<protein>
    <recommendedName>
        <fullName evidence="4">alpha-amylase</fullName>
        <ecNumber evidence="4">3.2.1.1</ecNumber>
    </recommendedName>
</protein>
<dbReference type="Pfam" id="PF00686">
    <property type="entry name" value="CBM_20"/>
    <property type="match status" value="1"/>
</dbReference>
<evidence type="ECO:0000256" key="11">
    <source>
        <dbReference type="ARBA" id="ARBA00023277"/>
    </source>
</evidence>
<dbReference type="PANTHER" id="PTHR10357">
    <property type="entry name" value="ALPHA-AMYLASE FAMILY MEMBER"/>
    <property type="match status" value="1"/>
</dbReference>
<feature type="chain" id="PRO_5042613699" description="alpha-amylase" evidence="14">
    <location>
        <begin position="28"/>
        <end position="675"/>
    </location>
</feature>
<dbReference type="EMBL" id="MU839830">
    <property type="protein sequence ID" value="KAK1757540.1"/>
    <property type="molecule type" value="Genomic_DNA"/>
</dbReference>
<dbReference type="SUPFAM" id="SSF51445">
    <property type="entry name" value="(Trans)glycosidases"/>
    <property type="match status" value="1"/>
</dbReference>
<dbReference type="GO" id="GO:0005509">
    <property type="term" value="F:calcium ion binding"/>
    <property type="evidence" value="ECO:0007669"/>
    <property type="project" value="InterPro"/>
</dbReference>
<dbReference type="InterPro" id="IPR006047">
    <property type="entry name" value="GH13_cat_dom"/>
</dbReference>
<evidence type="ECO:0000256" key="10">
    <source>
        <dbReference type="ARBA" id="ARBA00023180"/>
    </source>
</evidence>
<proteinExistence type="inferred from homology"/>
<dbReference type="InterPro" id="IPR013783">
    <property type="entry name" value="Ig-like_fold"/>
</dbReference>
<reference evidence="16" key="1">
    <citation type="submission" date="2023-06" db="EMBL/GenBank/DDBJ databases">
        <title>Genome-scale phylogeny and comparative genomics of the fungal order Sordariales.</title>
        <authorList>
            <consortium name="Lawrence Berkeley National Laboratory"/>
            <person name="Hensen N."/>
            <person name="Bonometti L."/>
            <person name="Westerberg I."/>
            <person name="Brannstrom I.O."/>
            <person name="Guillou S."/>
            <person name="Cros-Aarteil S."/>
            <person name="Calhoun S."/>
            <person name="Haridas S."/>
            <person name="Kuo A."/>
            <person name="Mondo S."/>
            <person name="Pangilinan J."/>
            <person name="Riley R."/>
            <person name="Labutti K."/>
            <person name="Andreopoulos B."/>
            <person name="Lipzen A."/>
            <person name="Chen C."/>
            <person name="Yanf M."/>
            <person name="Daum C."/>
            <person name="Ng V."/>
            <person name="Clum A."/>
            <person name="Steindorff A."/>
            <person name="Ohm R."/>
            <person name="Martin F."/>
            <person name="Silar P."/>
            <person name="Natvig D."/>
            <person name="Lalanne C."/>
            <person name="Gautier V."/>
            <person name="Ament-Velasquez S.L."/>
            <person name="Kruys A."/>
            <person name="Hutchinson M.I."/>
            <person name="Powell A.J."/>
            <person name="Barry K."/>
            <person name="Miller A.N."/>
            <person name="Grigoriev I.V."/>
            <person name="Debuchy R."/>
            <person name="Gladieux P."/>
            <person name="Thoren M.H."/>
            <person name="Johannesson H."/>
        </authorList>
    </citation>
    <scope>NUCLEOTIDE SEQUENCE</scope>
    <source>
        <strain evidence="16">PSN4</strain>
    </source>
</reference>
<keyword evidence="13" id="KW-0624">Polysaccharide degradation</keyword>
<evidence type="ECO:0000256" key="3">
    <source>
        <dbReference type="ARBA" id="ARBA00008061"/>
    </source>
</evidence>
<keyword evidence="6 14" id="KW-0732">Signal</keyword>
<dbReference type="FunFam" id="3.20.20.80:FF:000120">
    <property type="entry name" value="Alpha-amylase A"/>
    <property type="match status" value="1"/>
</dbReference>
<dbReference type="InterPro" id="IPR013780">
    <property type="entry name" value="Glyco_hydro_b"/>
</dbReference>
<name>A0AAJ0BGK9_9PEZI</name>
<dbReference type="SUPFAM" id="SSF49452">
    <property type="entry name" value="Starch-binding domain-like"/>
    <property type="match status" value="1"/>
</dbReference>
<dbReference type="Gene3D" id="2.60.40.1180">
    <property type="entry name" value="Golgi alpha-mannosidase II"/>
    <property type="match status" value="1"/>
</dbReference>
<dbReference type="InterPro" id="IPR002044">
    <property type="entry name" value="CBM20"/>
</dbReference>
<evidence type="ECO:0000256" key="14">
    <source>
        <dbReference type="SAM" id="SignalP"/>
    </source>
</evidence>
<dbReference type="Pfam" id="PF00128">
    <property type="entry name" value="Alpha-amylase"/>
    <property type="match status" value="1"/>
</dbReference>
<keyword evidence="5" id="KW-0479">Metal-binding</keyword>
<feature type="non-terminal residue" evidence="16">
    <location>
        <position position="675"/>
    </location>
</feature>
<feature type="domain" description="CBM20" evidence="15">
    <location>
        <begin position="572"/>
        <end position="675"/>
    </location>
</feature>
<dbReference type="Gene3D" id="3.20.20.80">
    <property type="entry name" value="Glycosidases"/>
    <property type="match status" value="1"/>
</dbReference>
<keyword evidence="11" id="KW-0119">Carbohydrate metabolism</keyword>
<dbReference type="SMART" id="SM00642">
    <property type="entry name" value="Aamy"/>
    <property type="match status" value="1"/>
</dbReference>
<dbReference type="GO" id="GO:0000272">
    <property type="term" value="P:polysaccharide catabolic process"/>
    <property type="evidence" value="ECO:0007669"/>
    <property type="project" value="UniProtKB-KW"/>
</dbReference>
<dbReference type="Gene3D" id="2.60.40.10">
    <property type="entry name" value="Immunoglobulins"/>
    <property type="match status" value="1"/>
</dbReference>
<evidence type="ECO:0000313" key="16">
    <source>
        <dbReference type="EMBL" id="KAK1757540.1"/>
    </source>
</evidence>
<evidence type="ECO:0000259" key="15">
    <source>
        <dbReference type="PROSITE" id="PS51166"/>
    </source>
</evidence>
<dbReference type="Pfam" id="PF09260">
    <property type="entry name" value="A_amylase_dom_C"/>
    <property type="match status" value="1"/>
</dbReference>
<comment type="cofactor">
    <cofactor evidence="2">
        <name>Ca(2+)</name>
        <dbReference type="ChEBI" id="CHEBI:29108"/>
    </cofactor>
</comment>
<evidence type="ECO:0000256" key="9">
    <source>
        <dbReference type="ARBA" id="ARBA00023157"/>
    </source>
</evidence>
<dbReference type="PANTHER" id="PTHR10357:SF215">
    <property type="entry name" value="ALPHA-AMYLASE 1"/>
    <property type="match status" value="1"/>
</dbReference>
<evidence type="ECO:0000313" key="17">
    <source>
        <dbReference type="Proteomes" id="UP001239445"/>
    </source>
</evidence>
<evidence type="ECO:0000256" key="5">
    <source>
        <dbReference type="ARBA" id="ARBA00022723"/>
    </source>
</evidence>
<evidence type="ECO:0000256" key="7">
    <source>
        <dbReference type="ARBA" id="ARBA00022801"/>
    </source>
</evidence>
<comment type="caution">
    <text evidence="16">The sequence shown here is derived from an EMBL/GenBank/DDBJ whole genome shotgun (WGS) entry which is preliminary data.</text>
</comment>
<keyword evidence="10" id="KW-0325">Glycoprotein</keyword>
<gene>
    <name evidence="16" type="ORF">QBC47DRAFT_442516</name>
</gene>
<evidence type="ECO:0000256" key="6">
    <source>
        <dbReference type="ARBA" id="ARBA00022729"/>
    </source>
</evidence>
<dbReference type="EC" id="3.2.1.1" evidence="4"/>
<feature type="signal peptide" evidence="14">
    <location>
        <begin position="1"/>
        <end position="27"/>
    </location>
</feature>
<evidence type="ECO:0000256" key="2">
    <source>
        <dbReference type="ARBA" id="ARBA00001913"/>
    </source>
</evidence>
<organism evidence="16 17">
    <name type="scientific">Echria macrotheca</name>
    <dbReference type="NCBI Taxonomy" id="438768"/>
    <lineage>
        <taxon>Eukaryota</taxon>
        <taxon>Fungi</taxon>
        <taxon>Dikarya</taxon>
        <taxon>Ascomycota</taxon>
        <taxon>Pezizomycotina</taxon>
        <taxon>Sordariomycetes</taxon>
        <taxon>Sordariomycetidae</taxon>
        <taxon>Sordariales</taxon>
        <taxon>Schizotheciaceae</taxon>
        <taxon>Echria</taxon>
    </lineage>
</organism>
<dbReference type="InterPro" id="IPR017853">
    <property type="entry name" value="GH"/>
</dbReference>
<dbReference type="GO" id="GO:2001070">
    <property type="term" value="F:starch binding"/>
    <property type="evidence" value="ECO:0007669"/>
    <property type="project" value="InterPro"/>
</dbReference>
<dbReference type="InterPro" id="IPR015340">
    <property type="entry name" value="A_amylase_C_dom"/>
</dbReference>
<keyword evidence="8" id="KW-0106">Calcium</keyword>
<keyword evidence="17" id="KW-1185">Reference proteome</keyword>
<accession>A0AAJ0BGK9</accession>
<dbReference type="CDD" id="cd11319">
    <property type="entry name" value="AmyAc_euk_AmyA"/>
    <property type="match status" value="1"/>
</dbReference>
<dbReference type="SUPFAM" id="SSF51011">
    <property type="entry name" value="Glycosyl hydrolase domain"/>
    <property type="match status" value="1"/>
</dbReference>
<dbReference type="PROSITE" id="PS51166">
    <property type="entry name" value="CBM20"/>
    <property type="match status" value="1"/>
</dbReference>
<comment type="catalytic activity">
    <reaction evidence="1">
        <text>Endohydrolysis of (1-&gt;4)-alpha-D-glucosidic linkages in polysaccharides containing three or more (1-&gt;4)-alpha-linked D-glucose units.</text>
        <dbReference type="EC" id="3.2.1.1"/>
    </reaction>
</comment>
<dbReference type="AlphaFoldDB" id="A0AAJ0BGK9"/>
<sequence>MSLLFIMRRVGLLVFLVLLSLAQRAAALTAAEWRKQSIYQVMTDRFARSDMSTTAPCDTAKQVYCGGTWKGLISKLDYIQGMGFTAVWISPVTKQMEGETKDGSSYHGFWQQDIWSLNSAFGTRDDLIELSAALHARGMYLMVDMVTNHMAYRGCGSCVDYSLLKPFSSSAYFHPFCFIDYDNQTSVENCWQGSNTVSLPDLRTENSDVRRIWNDWVSNMVSAYSVDGIRMDSAKHVEPSFWAGFRQAAGVYILGEVYNGDPEYVMPYQQYLDGLLDYPSYYWILQAFGSTTGSISQLVDGINTMKNGGKDTSLYGSFIENHDIERFPHTTSDMALVKNAIAFTMLKDGIPIIYQGQEQHLAGAGVPSNREALWLTGYPTTSELYLFIAALNRIRTWSLTRDPRYLSYRAYPVYSDSRTVVMRKGFPQNQTVGVFTNVGASGMTVNMTLTSAMTGFVAGEAVVDVLSCAEVVYANSAGDVTVSTTGGMPRVLCPLAGLPGSGICPGLTVPESITSSSSYVPPTTSAPISTIRVPSSASTGNYIIFPHTFHLLSTRESPNTLPLTPASSAPSSCSATAVPITFQVLAPTVFGDTIKLVGNTSALGSWDAGEAIALSASQYTTSNPLWWVAVALVPASAVQYKFIKVSNTGLVTWESNPNRVFAPPCTATVVSGTWR</sequence>
<dbReference type="GO" id="GO:0004556">
    <property type="term" value="F:alpha-amylase activity"/>
    <property type="evidence" value="ECO:0007669"/>
    <property type="project" value="UniProtKB-EC"/>
</dbReference>
<dbReference type="InterPro" id="IPR034836">
    <property type="entry name" value="CBM20_glucoamylase"/>
</dbReference>
<comment type="similarity">
    <text evidence="3">Belongs to the glycosyl hydrolase 13 family.</text>
</comment>
<dbReference type="SMART" id="SM01065">
    <property type="entry name" value="CBM_2"/>
    <property type="match status" value="1"/>
</dbReference>
<dbReference type="CDD" id="cd05811">
    <property type="entry name" value="CBM20_glucoamylase"/>
    <property type="match status" value="1"/>
</dbReference>
<evidence type="ECO:0000256" key="1">
    <source>
        <dbReference type="ARBA" id="ARBA00000548"/>
    </source>
</evidence>
<evidence type="ECO:0000256" key="4">
    <source>
        <dbReference type="ARBA" id="ARBA00012595"/>
    </source>
</evidence>
<keyword evidence="12" id="KW-0326">Glycosidase</keyword>
<dbReference type="Proteomes" id="UP001239445">
    <property type="component" value="Unassembled WGS sequence"/>
</dbReference>